<dbReference type="InterPro" id="IPR006311">
    <property type="entry name" value="TAT_signal"/>
</dbReference>
<protein>
    <submittedName>
        <fullName evidence="2">Uncharacterized protein</fullName>
    </submittedName>
</protein>
<evidence type="ECO:0000313" key="3">
    <source>
        <dbReference type="Proteomes" id="UP000186914"/>
    </source>
</evidence>
<feature type="region of interest" description="Disordered" evidence="1">
    <location>
        <begin position="1"/>
        <end position="20"/>
    </location>
</feature>
<evidence type="ECO:0000313" key="2">
    <source>
        <dbReference type="EMBL" id="SIR73021.1"/>
    </source>
</evidence>
<accession>A0A1N7DB22</accession>
<feature type="compositionally biased region" description="Polar residues" evidence="1">
    <location>
        <begin position="483"/>
        <end position="495"/>
    </location>
</feature>
<dbReference type="PROSITE" id="PS51318">
    <property type="entry name" value="TAT"/>
    <property type="match status" value="1"/>
</dbReference>
<keyword evidence="3" id="KW-1185">Reference proteome</keyword>
<dbReference type="EMBL" id="FTNO01000004">
    <property type="protein sequence ID" value="SIR73021.1"/>
    <property type="molecule type" value="Genomic_DNA"/>
</dbReference>
<evidence type="ECO:0000256" key="1">
    <source>
        <dbReference type="SAM" id="MobiDB-lite"/>
    </source>
</evidence>
<gene>
    <name evidence="2" type="ORF">SAMN05421858_3478</name>
</gene>
<proteinExistence type="predicted"/>
<dbReference type="AlphaFoldDB" id="A0A1N7DB22"/>
<name>A0A1N7DB22_9EURY</name>
<sequence>MHLQYNAMRQRKSDSSNKVKRRGYLKGIAAAGIGASAVSTFSGTSAAATDNAMDADGDNVYLIFGADTSATDLHPWLKKHKKKLNSSSQQSSSQVIQYQDVTQLNVNQQKNAVAISIDGGKADAIQRTYQNNENTQAGSAESINAKEQTKEQAFENLNDVYVVLAGETDSREFSGWVVSDDAYQSEQTAEADIEQEQEVDQVNYSSQSTAISIAENGSYSRSYQRSFQLNENAQTAEALAANVGKGDKQNASSSVKQAQIVNQLNVNKQGVAIAVAVGKDSVAKAWQVSCQFNRNEQVASATAVNFDPKSVKEFTASANMKGDYSDSHVKRSKKCTSQSNKQGAKANIEQFQDVSQENISMQNAAIAIGLDGSEATATQASYQANFNAQVASATAVNVDEGTKKVFAVMDGTDAKGDNSWAVSYDNGSGQVTKQKALAVVKQAQYIEQLNVSEQTSAIAFATNDGNASAEQLNYQLNENIQAAESTAINTDSQHSNGKKNGEKNGKKNGKKGENGKKVEC</sequence>
<feature type="region of interest" description="Disordered" evidence="1">
    <location>
        <begin position="483"/>
        <end position="520"/>
    </location>
</feature>
<dbReference type="Proteomes" id="UP000186914">
    <property type="component" value="Unassembled WGS sequence"/>
</dbReference>
<organism evidence="2 3">
    <name type="scientific">Haladaptatus litoreus</name>
    <dbReference type="NCBI Taxonomy" id="553468"/>
    <lineage>
        <taxon>Archaea</taxon>
        <taxon>Methanobacteriati</taxon>
        <taxon>Methanobacteriota</taxon>
        <taxon>Stenosarchaea group</taxon>
        <taxon>Halobacteria</taxon>
        <taxon>Halobacteriales</taxon>
        <taxon>Haladaptataceae</taxon>
        <taxon>Haladaptatus</taxon>
    </lineage>
</organism>
<reference evidence="3" key="1">
    <citation type="submission" date="2017-01" db="EMBL/GenBank/DDBJ databases">
        <authorList>
            <person name="Varghese N."/>
            <person name="Submissions S."/>
        </authorList>
    </citation>
    <scope>NUCLEOTIDE SEQUENCE [LARGE SCALE GENOMIC DNA]</scope>
    <source>
        <strain evidence="3">CGMCC 1.7737</strain>
    </source>
</reference>
<feature type="compositionally biased region" description="Basic and acidic residues" evidence="1">
    <location>
        <begin position="499"/>
        <end position="520"/>
    </location>
</feature>